<dbReference type="OMA" id="MAGPSCM"/>
<evidence type="ECO:0008006" key="3">
    <source>
        <dbReference type="Google" id="ProtNLM"/>
    </source>
</evidence>
<keyword evidence="2" id="KW-1185">Reference proteome</keyword>
<proteinExistence type="predicted"/>
<protein>
    <recommendedName>
        <fullName evidence="3">Myb-like domain-containing protein</fullName>
    </recommendedName>
</protein>
<name>H3GCU4_PHYRM</name>
<dbReference type="EnsemblProtists" id="Phyra73330">
    <property type="protein sequence ID" value="Phyra73330"/>
    <property type="gene ID" value="Phyra73330"/>
</dbReference>
<dbReference type="InterPro" id="IPR001005">
    <property type="entry name" value="SANT/Myb"/>
</dbReference>
<reference evidence="2" key="1">
    <citation type="journal article" date="2006" name="Science">
        <title>Phytophthora genome sequences uncover evolutionary origins and mechanisms of pathogenesis.</title>
        <authorList>
            <person name="Tyler B.M."/>
            <person name="Tripathy S."/>
            <person name="Zhang X."/>
            <person name="Dehal P."/>
            <person name="Jiang R.H."/>
            <person name="Aerts A."/>
            <person name="Arredondo F.D."/>
            <person name="Baxter L."/>
            <person name="Bensasson D."/>
            <person name="Beynon J.L."/>
            <person name="Chapman J."/>
            <person name="Damasceno C.M."/>
            <person name="Dorrance A.E."/>
            <person name="Dou D."/>
            <person name="Dickerman A.W."/>
            <person name="Dubchak I.L."/>
            <person name="Garbelotto M."/>
            <person name="Gijzen M."/>
            <person name="Gordon S.G."/>
            <person name="Govers F."/>
            <person name="Grunwald N.J."/>
            <person name="Huang W."/>
            <person name="Ivors K.L."/>
            <person name="Jones R.W."/>
            <person name="Kamoun S."/>
            <person name="Krampis K."/>
            <person name="Lamour K.H."/>
            <person name="Lee M.K."/>
            <person name="McDonald W.H."/>
            <person name="Medina M."/>
            <person name="Meijer H.J."/>
            <person name="Nordberg E.K."/>
            <person name="Maclean D.J."/>
            <person name="Ospina-Giraldo M.D."/>
            <person name="Morris P.F."/>
            <person name="Phuntumart V."/>
            <person name="Putnam N.H."/>
            <person name="Rash S."/>
            <person name="Rose J.K."/>
            <person name="Sakihama Y."/>
            <person name="Salamov A.A."/>
            <person name="Savidor A."/>
            <person name="Scheuring C.F."/>
            <person name="Smith B.M."/>
            <person name="Sobral B.W."/>
            <person name="Terry A."/>
            <person name="Torto-Alalibo T.A."/>
            <person name="Win J."/>
            <person name="Xu Z."/>
            <person name="Zhang H."/>
            <person name="Grigoriev I.V."/>
            <person name="Rokhsar D.S."/>
            <person name="Boore J.L."/>
        </authorList>
    </citation>
    <scope>NUCLEOTIDE SEQUENCE [LARGE SCALE GENOMIC DNA]</scope>
    <source>
        <strain evidence="2">Pr102</strain>
    </source>
</reference>
<sequence>MHLDGRCVPNLEGHSAIRQQLHARAMISPEVMQELLSVRQVLHYLPESASSEKGWTPHEQQLFWVALTQHPAGPWTTIAEFIGTKSARQAMTHGQKLRQKLKRWNERLRSNPTASLLMDGVNVSTSADVTVTAGISIETMSAMTEEAATDGNVGLLPASPAHAGELQPGLIVDGVSIVEMDGLHVSDISMLGPNCVIRPGIGAPQQHPNSTVNHHHLSDDTTRVVELMLSEYSEEVTVTDFADDPEILPQDLLDELLEILSDDELNELSHHHNANMV</sequence>
<dbReference type="CDD" id="cd00167">
    <property type="entry name" value="SANT"/>
    <property type="match status" value="1"/>
</dbReference>
<dbReference type="InParanoid" id="H3GCU4"/>
<dbReference type="AlphaFoldDB" id="H3GCU4"/>
<evidence type="ECO:0000313" key="1">
    <source>
        <dbReference type="EnsemblProtists" id="Phyra73330"/>
    </source>
</evidence>
<dbReference type="InterPro" id="IPR009057">
    <property type="entry name" value="Homeodomain-like_sf"/>
</dbReference>
<accession>H3GCU4</accession>
<reference evidence="1" key="2">
    <citation type="submission" date="2015-06" db="UniProtKB">
        <authorList>
            <consortium name="EnsemblProtists"/>
        </authorList>
    </citation>
    <scope>IDENTIFICATION</scope>
    <source>
        <strain evidence="1">Pr102</strain>
    </source>
</reference>
<dbReference type="VEuPathDB" id="FungiDB:KRP23_9838"/>
<dbReference type="STRING" id="164328.H3GCU4"/>
<dbReference type="VEuPathDB" id="FungiDB:KRP22_7127"/>
<dbReference type="eggNOG" id="ENOG502SQG3">
    <property type="taxonomic scope" value="Eukaryota"/>
</dbReference>
<dbReference type="Gene3D" id="1.10.10.60">
    <property type="entry name" value="Homeodomain-like"/>
    <property type="match status" value="1"/>
</dbReference>
<dbReference type="Proteomes" id="UP000005238">
    <property type="component" value="Unassembled WGS sequence"/>
</dbReference>
<dbReference type="SUPFAM" id="SSF46689">
    <property type="entry name" value="Homeodomain-like"/>
    <property type="match status" value="1"/>
</dbReference>
<evidence type="ECO:0000313" key="2">
    <source>
        <dbReference type="Proteomes" id="UP000005238"/>
    </source>
</evidence>
<organism evidence="1 2">
    <name type="scientific">Phytophthora ramorum</name>
    <name type="common">Sudden oak death agent</name>
    <dbReference type="NCBI Taxonomy" id="164328"/>
    <lineage>
        <taxon>Eukaryota</taxon>
        <taxon>Sar</taxon>
        <taxon>Stramenopiles</taxon>
        <taxon>Oomycota</taxon>
        <taxon>Peronosporomycetes</taxon>
        <taxon>Peronosporales</taxon>
        <taxon>Peronosporaceae</taxon>
        <taxon>Phytophthora</taxon>
    </lineage>
</organism>
<dbReference type="EMBL" id="DS566000">
    <property type="status" value="NOT_ANNOTATED_CDS"/>
    <property type="molecule type" value="Genomic_DNA"/>
</dbReference>
<dbReference type="HOGENOM" id="CLU_1113186_0_0_1"/>